<feature type="domain" description="RRM" evidence="9">
    <location>
        <begin position="787"/>
        <end position="866"/>
    </location>
</feature>
<dbReference type="Proteomes" id="UP000838412">
    <property type="component" value="Chromosome 1"/>
</dbReference>
<feature type="domain" description="RRM" evidence="9">
    <location>
        <begin position="567"/>
        <end position="639"/>
    </location>
</feature>
<feature type="region of interest" description="Disordered" evidence="8">
    <location>
        <begin position="107"/>
        <end position="129"/>
    </location>
</feature>
<dbReference type="CDD" id="cd12564">
    <property type="entry name" value="RRM1_RBM19"/>
    <property type="match status" value="1"/>
</dbReference>
<evidence type="ECO:0000256" key="2">
    <source>
        <dbReference type="ARBA" id="ARBA00008033"/>
    </source>
</evidence>
<organism evidence="10 11">
    <name type="scientific">Branchiostoma lanceolatum</name>
    <name type="common">Common lancelet</name>
    <name type="synonym">Amphioxus lanceolatum</name>
    <dbReference type="NCBI Taxonomy" id="7740"/>
    <lineage>
        <taxon>Eukaryota</taxon>
        <taxon>Metazoa</taxon>
        <taxon>Chordata</taxon>
        <taxon>Cephalochordata</taxon>
        <taxon>Leptocardii</taxon>
        <taxon>Amphioxiformes</taxon>
        <taxon>Branchiostomatidae</taxon>
        <taxon>Branchiostoma</taxon>
    </lineage>
</organism>
<evidence type="ECO:0000256" key="1">
    <source>
        <dbReference type="ARBA" id="ARBA00004123"/>
    </source>
</evidence>
<feature type="compositionally biased region" description="Basic and acidic residues" evidence="8">
    <location>
        <begin position="874"/>
        <end position="887"/>
    </location>
</feature>
<feature type="compositionally biased region" description="Basic and acidic residues" evidence="8">
    <location>
        <begin position="352"/>
        <end position="374"/>
    </location>
</feature>
<reference evidence="10" key="1">
    <citation type="submission" date="2022-01" db="EMBL/GenBank/DDBJ databases">
        <authorList>
            <person name="Braso-Vives M."/>
        </authorList>
    </citation>
    <scope>NUCLEOTIDE SEQUENCE</scope>
</reference>
<dbReference type="GO" id="GO:0003729">
    <property type="term" value="F:mRNA binding"/>
    <property type="evidence" value="ECO:0007669"/>
    <property type="project" value="TreeGrafter"/>
</dbReference>
<dbReference type="FunFam" id="3.30.70.330:FF:000277">
    <property type="entry name" value="RNA binding motif protein 19"/>
    <property type="match status" value="1"/>
</dbReference>
<dbReference type="CDD" id="cd12318">
    <property type="entry name" value="RRM5_RBM19_like"/>
    <property type="match status" value="1"/>
</dbReference>
<keyword evidence="5" id="KW-0539">Nucleus</keyword>
<dbReference type="InterPro" id="IPR034419">
    <property type="entry name" value="RBM19_RRM3"/>
</dbReference>
<dbReference type="GO" id="GO:0005634">
    <property type="term" value="C:nucleus"/>
    <property type="evidence" value="ECO:0007669"/>
    <property type="project" value="UniProtKB-SubCell"/>
</dbReference>
<dbReference type="InterPro" id="IPR051945">
    <property type="entry name" value="RRM_MRD1_RNA_proc_ribogen"/>
</dbReference>
<evidence type="ECO:0000256" key="5">
    <source>
        <dbReference type="ARBA" id="ARBA00023242"/>
    </source>
</evidence>
<keyword evidence="7" id="KW-0175">Coiled coil</keyword>
<dbReference type="InterPro" id="IPR000504">
    <property type="entry name" value="RRM_dom"/>
</dbReference>
<dbReference type="InterPro" id="IPR034423">
    <property type="entry name" value="RBM19_RRM5"/>
</dbReference>
<dbReference type="AlphaFoldDB" id="A0A8J9VVX7"/>
<protein>
    <submittedName>
        <fullName evidence="10">RBM19 protein</fullName>
    </submittedName>
</protein>
<feature type="coiled-coil region" evidence="7">
    <location>
        <begin position="184"/>
        <end position="211"/>
    </location>
</feature>
<proteinExistence type="inferred from homology"/>
<feature type="region of interest" description="Disordered" evidence="8">
    <location>
        <begin position="352"/>
        <end position="378"/>
    </location>
</feature>
<evidence type="ECO:0000256" key="6">
    <source>
        <dbReference type="PROSITE-ProRule" id="PRU00176"/>
    </source>
</evidence>
<feature type="domain" description="RRM" evidence="9">
    <location>
        <begin position="2"/>
        <end position="79"/>
    </location>
</feature>
<dbReference type="CDD" id="cd12569">
    <property type="entry name" value="RRM4_RBM19"/>
    <property type="match status" value="1"/>
</dbReference>
<name>A0A8J9VVX7_BRALA</name>
<dbReference type="FunFam" id="3.30.70.330:FF:000738">
    <property type="entry name" value="RNA-binding motif protein 19"/>
    <property type="match status" value="1"/>
</dbReference>
<dbReference type="Gene3D" id="3.30.70.330">
    <property type="match status" value="6"/>
</dbReference>
<feature type="region of interest" description="Disordered" evidence="8">
    <location>
        <begin position="225"/>
        <end position="270"/>
    </location>
</feature>
<feature type="region of interest" description="Disordered" evidence="8">
    <location>
        <begin position="644"/>
        <end position="679"/>
    </location>
</feature>
<keyword evidence="4 6" id="KW-0694">RNA-binding</keyword>
<dbReference type="EMBL" id="OV696686">
    <property type="protein sequence ID" value="CAH1233269.1"/>
    <property type="molecule type" value="Genomic_DNA"/>
</dbReference>
<evidence type="ECO:0000256" key="8">
    <source>
        <dbReference type="SAM" id="MobiDB-lite"/>
    </source>
</evidence>
<feature type="compositionally biased region" description="Basic and acidic residues" evidence="8">
    <location>
        <begin position="107"/>
        <end position="125"/>
    </location>
</feature>
<comment type="subcellular location">
    <subcellularLocation>
        <location evidence="1">Nucleus</location>
    </subcellularLocation>
</comment>
<evidence type="ECO:0000256" key="4">
    <source>
        <dbReference type="ARBA" id="ARBA00022884"/>
    </source>
</evidence>
<accession>A0A8J9VVX7</accession>
<dbReference type="OrthoDB" id="439639at2759"/>
<feature type="compositionally biased region" description="Acidic residues" evidence="8">
    <location>
        <begin position="665"/>
        <end position="676"/>
    </location>
</feature>
<sequence>MSRLIVKNLPPSITKHKFQSMFEAIGTVTDCKLKYSKNGQFRHFGFVGFRSHQEAEKAVQQFHNSFLNAVRIQVEFCKDLSGKDTPMPWRQKRAKVKEILQTKQKEMGKAEKTAKFTTKKEKDKQSSASSLLLGELQDDPDFQEFLQAHQSKATRPMWTDTVGMGKTQDGSEKARKTQADKLLFNEEEDDIIELEGRIEETVDEKTAHQERVSDMEYLKSKVVQTSVSSVRESGEEEEEDKEVKGEGGCKDRVTKKMTASRENADHTDPSYSRHMLRMKGVPYKATEKNIKEFFYPLNIQAIKIHCTRKGKGTGVVDVGFTSEKDQLEALKRDKDYMGTRFIELALATDERRSWAQESSEKEQRPWEKKSQKAGDEDESIAESGRLFIRNLPYLCKEDDLEGLFTKYGPLTECHIPIDTFTRKATGIAFVTFMIPEHAVNAFSQLDGTVFMGRLLHILPSRGRNQDGGPGAKEGDFKKKKEADQKAKAGSSHNWNSLFLGENAIADVMAEKYGTSKSHVLDADSRESLAVRMALGETQIVAETRQFLLDNGVKLDSFSQPAAARSKTVLLVKNLPAGTEPNQLQGVFSKFGQLGRVVLPPAGVTAIVEFLEPSEARGAFYKLAYTKFQHVPLYLEWAPTKVFSTPNETETTQKQEQESGEHESAEQEDSDSDEDPGQEERGKCTLFLKNLNFDTSESALKQKFSSCGIIRNVSIATKKDMSNPGKLLSMGYGFVEFQKREFAQKALKDLQHCEVDGHRLELKVSNRALQKEDDLQRKPVSKKKPRSSKILVRNIPFQANKREVQNLFSTFGEIKFVRLPQKFGSTQHRGFGFVEFLSKQDAKRAFNALVHSTHLYGRRLVLEWADTQETVDELRKKTAEHYHNEPAKKKGKSSVSEGELITKTQKER</sequence>
<evidence type="ECO:0000313" key="10">
    <source>
        <dbReference type="EMBL" id="CAH1233269.1"/>
    </source>
</evidence>
<feature type="region of interest" description="Disordered" evidence="8">
    <location>
        <begin position="874"/>
        <end position="907"/>
    </location>
</feature>
<dbReference type="InterPro" id="IPR034420">
    <property type="entry name" value="RBM19_RRM4"/>
</dbReference>
<keyword evidence="3" id="KW-0677">Repeat</keyword>
<dbReference type="SUPFAM" id="SSF54928">
    <property type="entry name" value="RNA-binding domain, RBD"/>
    <property type="match status" value="4"/>
</dbReference>
<dbReference type="Pfam" id="PF00076">
    <property type="entry name" value="RRM_1"/>
    <property type="match status" value="5"/>
</dbReference>
<keyword evidence="11" id="KW-1185">Reference proteome</keyword>
<dbReference type="InterPro" id="IPR012677">
    <property type="entry name" value="Nucleotide-bd_a/b_plait_sf"/>
</dbReference>
<gene>
    <name evidence="10" type="primary">RBM19</name>
    <name evidence="10" type="ORF">BLAG_LOCUS2085</name>
</gene>
<dbReference type="SMART" id="SM00360">
    <property type="entry name" value="RRM"/>
    <property type="match status" value="6"/>
</dbReference>
<feature type="domain" description="RRM" evidence="9">
    <location>
        <begin position="683"/>
        <end position="766"/>
    </location>
</feature>
<feature type="region of interest" description="Disordered" evidence="8">
    <location>
        <begin position="461"/>
        <end position="489"/>
    </location>
</feature>
<dbReference type="InterPro" id="IPR034421">
    <property type="entry name" value="RBM19_RRM6"/>
</dbReference>
<dbReference type="FunFam" id="3.30.70.330:FF:000608">
    <property type="entry name" value="RNA binding motif protein 19"/>
    <property type="match status" value="1"/>
</dbReference>
<evidence type="ECO:0000313" key="11">
    <source>
        <dbReference type="Proteomes" id="UP000838412"/>
    </source>
</evidence>
<feature type="domain" description="RRM" evidence="9">
    <location>
        <begin position="384"/>
        <end position="462"/>
    </location>
</feature>
<feature type="compositionally biased region" description="Basic and acidic residues" evidence="8">
    <location>
        <begin position="241"/>
        <end position="254"/>
    </location>
</feature>
<dbReference type="PANTHER" id="PTHR48039:SF5">
    <property type="entry name" value="RNA-BINDING PROTEIN 28"/>
    <property type="match status" value="1"/>
</dbReference>
<dbReference type="InterPro" id="IPR035979">
    <property type="entry name" value="RBD_domain_sf"/>
</dbReference>
<feature type="compositionally biased region" description="Basic and acidic residues" evidence="8">
    <location>
        <begin position="472"/>
        <end position="486"/>
    </location>
</feature>
<dbReference type="PANTHER" id="PTHR48039">
    <property type="entry name" value="RNA-BINDING MOTIF PROTEIN 14B"/>
    <property type="match status" value="1"/>
</dbReference>
<evidence type="ECO:0000259" key="9">
    <source>
        <dbReference type="PROSITE" id="PS50102"/>
    </source>
</evidence>
<evidence type="ECO:0000256" key="3">
    <source>
        <dbReference type="ARBA" id="ARBA00022737"/>
    </source>
</evidence>
<dbReference type="InterPro" id="IPR034418">
    <property type="entry name" value="RMB19_RRM1"/>
</dbReference>
<dbReference type="FunFam" id="3.30.70.330:FF:000240">
    <property type="entry name" value="RNA binding motif protein 19"/>
    <property type="match status" value="1"/>
</dbReference>
<dbReference type="CDD" id="cd12567">
    <property type="entry name" value="RRM3_RBM19"/>
    <property type="match status" value="1"/>
</dbReference>
<feature type="compositionally biased region" description="Basic and acidic residues" evidence="8">
    <location>
        <begin position="650"/>
        <end position="664"/>
    </location>
</feature>
<comment type="similarity">
    <text evidence="2">Belongs to the RRM MRD1 family.</text>
</comment>
<dbReference type="CDD" id="cd12571">
    <property type="entry name" value="RRM6_RBM19"/>
    <property type="match status" value="1"/>
</dbReference>
<evidence type="ECO:0000256" key="7">
    <source>
        <dbReference type="SAM" id="Coils"/>
    </source>
</evidence>
<dbReference type="PROSITE" id="PS50102">
    <property type="entry name" value="RRM"/>
    <property type="match status" value="5"/>
</dbReference>
<dbReference type="FunFam" id="3.30.70.330:FF:000813">
    <property type="entry name" value="RNA binding motif protein 19"/>
    <property type="match status" value="1"/>
</dbReference>